<dbReference type="HOGENOM" id="CLU_2748959_0_0_9"/>
<gene>
    <name evidence="2" type="ORF">HMPREF1015_02582</name>
</gene>
<comment type="caution">
    <text evidence="2">The sequence shown here is derived from an EMBL/GenBank/DDBJ whole genome shotgun (WGS) entry which is preliminary data.</text>
</comment>
<name>G9QJD4_9BACI</name>
<sequence>MRKIYEYLSIEEKKEAVEKLREDLRKLKKEIDQNQDSFSSFILEILYSTRDKWNLEMEELEAEIKDKNNEYLER</sequence>
<feature type="coiled-coil region" evidence="1">
    <location>
        <begin position="7"/>
        <end position="70"/>
    </location>
</feature>
<dbReference type="AlphaFoldDB" id="G9QJD4"/>
<dbReference type="EMBL" id="ACWF01000056">
    <property type="protein sequence ID" value="EHL78736.1"/>
    <property type="molecule type" value="Genomic_DNA"/>
</dbReference>
<evidence type="ECO:0000313" key="2">
    <source>
        <dbReference type="EMBL" id="EHL78736.1"/>
    </source>
</evidence>
<evidence type="ECO:0000313" key="3">
    <source>
        <dbReference type="Proteomes" id="UP000011747"/>
    </source>
</evidence>
<accession>G9QJD4</accession>
<keyword evidence="1" id="KW-0175">Coiled coil</keyword>
<reference evidence="2 3" key="1">
    <citation type="submission" date="2011-09" db="EMBL/GenBank/DDBJ databases">
        <title>The Genome Sequence of Bacillus smithii 7_3_47FAA.</title>
        <authorList>
            <consortium name="The Broad Institute Genome Sequencing Platform"/>
            <person name="Earl A."/>
            <person name="Ward D."/>
            <person name="Feldgarden M."/>
            <person name="Gevers D."/>
            <person name="Daigneault M."/>
            <person name="Strauss J."/>
            <person name="Allen-Vercoe E."/>
            <person name="Young S.K."/>
            <person name="Zeng Q."/>
            <person name="Gargeya S."/>
            <person name="Fitzgerald M."/>
            <person name="Haas B."/>
            <person name="Abouelleil A."/>
            <person name="Alvarado L."/>
            <person name="Arachchi H.M."/>
            <person name="Berlin A."/>
            <person name="Brown A."/>
            <person name="Chapman S.B."/>
            <person name="Chen Z."/>
            <person name="Dunbar C."/>
            <person name="Freedman E."/>
            <person name="Gearin G."/>
            <person name="Goldberg J."/>
            <person name="Griggs A."/>
            <person name="Gujja S."/>
            <person name="Heiman D."/>
            <person name="Howarth C."/>
            <person name="Larson L."/>
            <person name="Lui A."/>
            <person name="MacDonald P.J.P."/>
            <person name="Montmayeur A."/>
            <person name="Murphy C."/>
            <person name="Neiman D."/>
            <person name="Pearson M."/>
            <person name="Priest M."/>
            <person name="Roberts A."/>
            <person name="Saif S."/>
            <person name="Shea T."/>
            <person name="Shenoy N."/>
            <person name="Sisk P."/>
            <person name="Stolte C."/>
            <person name="Sykes S."/>
            <person name="Wortman J."/>
            <person name="Nusbaum C."/>
            <person name="Birren B."/>
        </authorList>
    </citation>
    <scope>NUCLEOTIDE SEQUENCE [LARGE SCALE GENOMIC DNA]</scope>
    <source>
        <strain evidence="2 3">7_3_47FAA</strain>
    </source>
</reference>
<protein>
    <submittedName>
        <fullName evidence="2">Uncharacterized protein</fullName>
    </submittedName>
</protein>
<proteinExistence type="predicted"/>
<dbReference type="PATRIC" id="fig|665952.3.peg.1093"/>
<evidence type="ECO:0000256" key="1">
    <source>
        <dbReference type="SAM" id="Coils"/>
    </source>
</evidence>
<keyword evidence="3" id="KW-1185">Reference proteome</keyword>
<dbReference type="RefSeq" id="WP_003353391.1">
    <property type="nucleotide sequence ID" value="NZ_JH414746.1"/>
</dbReference>
<dbReference type="SUPFAM" id="SSF58100">
    <property type="entry name" value="Bacterial hemolysins"/>
    <property type="match status" value="1"/>
</dbReference>
<dbReference type="Proteomes" id="UP000011747">
    <property type="component" value="Unassembled WGS sequence"/>
</dbReference>
<organism evidence="2 3">
    <name type="scientific">Bacillus smithii 7_3_47FAA</name>
    <dbReference type="NCBI Taxonomy" id="665952"/>
    <lineage>
        <taxon>Bacteria</taxon>
        <taxon>Bacillati</taxon>
        <taxon>Bacillota</taxon>
        <taxon>Bacilli</taxon>
        <taxon>Bacillales</taxon>
        <taxon>Bacillaceae</taxon>
        <taxon>Bacillus</taxon>
    </lineage>
</organism>